<keyword evidence="2" id="KW-0012">Acyltransferase</keyword>
<protein>
    <submittedName>
        <fullName evidence="5">Beta-ketoacyl synthase N-terminal-like domain-containing protein</fullName>
    </submittedName>
</protein>
<gene>
    <name evidence="5" type="ORF">LMG32879_002740</name>
</gene>
<dbReference type="Gene3D" id="3.40.47.10">
    <property type="match status" value="2"/>
</dbReference>
<feature type="domain" description="Beta-ketoacyl-[acyl-carrier-protein] synthase III C-terminal" evidence="3">
    <location>
        <begin position="277"/>
        <end position="355"/>
    </location>
</feature>
<dbReference type="GO" id="GO:0006633">
    <property type="term" value="P:fatty acid biosynthetic process"/>
    <property type="evidence" value="ECO:0007669"/>
    <property type="project" value="InterPro"/>
</dbReference>
<dbReference type="GO" id="GO:0044550">
    <property type="term" value="P:secondary metabolite biosynthetic process"/>
    <property type="evidence" value="ECO:0007669"/>
    <property type="project" value="TreeGrafter"/>
</dbReference>
<accession>A0AA35V9A3</accession>
<dbReference type="InterPro" id="IPR013747">
    <property type="entry name" value="ACP_syn_III_C"/>
</dbReference>
<comment type="caution">
    <text evidence="5">The sequence shown here is derived from an EMBL/GenBank/DDBJ whole genome shotgun (WGS) entry which is preliminary data.</text>
</comment>
<evidence type="ECO:0000256" key="2">
    <source>
        <dbReference type="ARBA" id="ARBA00023315"/>
    </source>
</evidence>
<dbReference type="CDD" id="cd00827">
    <property type="entry name" value="init_cond_enzymes"/>
    <property type="match status" value="1"/>
</dbReference>
<dbReference type="RefSeq" id="WP_289843773.1">
    <property type="nucleotide sequence ID" value="NZ_CATKSH010000026.1"/>
</dbReference>
<proteinExistence type="predicted"/>
<dbReference type="Pfam" id="PF08545">
    <property type="entry name" value="ACP_syn_III"/>
    <property type="match status" value="1"/>
</dbReference>
<organism evidence="5 6">
    <name type="scientific">Brytella acorum</name>
    <dbReference type="NCBI Taxonomy" id="2959299"/>
    <lineage>
        <taxon>Bacteria</taxon>
        <taxon>Pseudomonadati</taxon>
        <taxon>Pseudomonadota</taxon>
        <taxon>Alphaproteobacteria</taxon>
        <taxon>Acetobacterales</taxon>
        <taxon>Acetobacteraceae</taxon>
        <taxon>Brytella</taxon>
    </lineage>
</organism>
<name>A0AA35V9A3_9PROT</name>
<dbReference type="SUPFAM" id="SSF53901">
    <property type="entry name" value="Thiolase-like"/>
    <property type="match status" value="2"/>
</dbReference>
<evidence type="ECO:0000313" key="6">
    <source>
        <dbReference type="Proteomes" id="UP001176960"/>
    </source>
</evidence>
<evidence type="ECO:0000256" key="1">
    <source>
        <dbReference type="ARBA" id="ARBA00022679"/>
    </source>
</evidence>
<dbReference type="Proteomes" id="UP001176960">
    <property type="component" value="Unassembled WGS sequence"/>
</dbReference>
<dbReference type="PANTHER" id="PTHR34069:SF2">
    <property type="entry name" value="BETA-KETOACYL-[ACYL-CARRIER-PROTEIN] SYNTHASE III"/>
    <property type="match status" value="1"/>
</dbReference>
<evidence type="ECO:0000259" key="3">
    <source>
        <dbReference type="Pfam" id="PF08541"/>
    </source>
</evidence>
<dbReference type="EMBL" id="CATKSH010000026">
    <property type="protein sequence ID" value="CAI9121884.1"/>
    <property type="molecule type" value="Genomic_DNA"/>
</dbReference>
<dbReference type="PANTHER" id="PTHR34069">
    <property type="entry name" value="3-OXOACYL-[ACYL-CARRIER-PROTEIN] SYNTHASE 3"/>
    <property type="match status" value="1"/>
</dbReference>
<dbReference type="AlphaFoldDB" id="A0AA35V9A3"/>
<evidence type="ECO:0000259" key="4">
    <source>
        <dbReference type="Pfam" id="PF08545"/>
    </source>
</evidence>
<dbReference type="InterPro" id="IPR016039">
    <property type="entry name" value="Thiolase-like"/>
</dbReference>
<keyword evidence="6" id="KW-1185">Reference proteome</keyword>
<feature type="domain" description="Beta-ketoacyl-[acyl-carrier-protein] synthase III N-terminal" evidence="4">
    <location>
        <begin position="126"/>
        <end position="199"/>
    </location>
</feature>
<reference evidence="5" key="1">
    <citation type="submission" date="2023-03" db="EMBL/GenBank/DDBJ databases">
        <authorList>
            <person name="Cleenwerck I."/>
        </authorList>
    </citation>
    <scope>NUCLEOTIDE SEQUENCE</scope>
    <source>
        <strain evidence="5">LMG 32879</strain>
    </source>
</reference>
<sequence length="377" mass="41169">MTISPRAAYITTTGQFLPGYAVNSGDIEHYLGKISDRSHRLGQLVLRQNRIEKRYYAIQPDGRTQWTVAALGAAAAEQLFLKSESGRKRVDFLATATTQGDFLVPGLASAIQHDLRLKPLEILSCQSVCASSFMALKSAWTSLQAGEHECALVIGAEFPSRFFRPGFYKEDPSPDAEFLRWTLSDGAGAVLLEAQPATRGLSLRVDWISLRSFADRFAPCMTAGAIPSKTAGGLESWSTAGSAQTAADAGAFQLRQDAGLLHAMLPVWLGELMRLVDENRINIDALDWFVCHYSAHSLREEMSRLARRAGCMIPEEKWFTNLYDKGNMGAASIFVLLDDLLMSGRLRAGQTVLCAVPESGQCLMGFALMTVVKAAHA</sequence>
<evidence type="ECO:0000313" key="5">
    <source>
        <dbReference type="EMBL" id="CAI9121884.1"/>
    </source>
</evidence>
<dbReference type="GO" id="GO:0004315">
    <property type="term" value="F:3-oxoacyl-[acyl-carrier-protein] synthase activity"/>
    <property type="evidence" value="ECO:0007669"/>
    <property type="project" value="InterPro"/>
</dbReference>
<keyword evidence="1" id="KW-0808">Transferase</keyword>
<dbReference type="InterPro" id="IPR013751">
    <property type="entry name" value="ACP_syn_III_N"/>
</dbReference>
<dbReference type="Pfam" id="PF08541">
    <property type="entry name" value="ACP_syn_III_C"/>
    <property type="match status" value="1"/>
</dbReference>